<dbReference type="InterPro" id="IPR036683">
    <property type="entry name" value="CO_DH_flav_C_dom_sf"/>
</dbReference>
<dbReference type="GO" id="GO:0071949">
    <property type="term" value="F:FAD binding"/>
    <property type="evidence" value="ECO:0007669"/>
    <property type="project" value="InterPro"/>
</dbReference>
<dbReference type="InterPro" id="IPR036318">
    <property type="entry name" value="FAD-bd_PCMH-like_sf"/>
</dbReference>
<dbReference type="PANTHER" id="PTHR42659">
    <property type="entry name" value="XANTHINE DEHYDROGENASE SUBUNIT C-RELATED"/>
    <property type="match status" value="1"/>
</dbReference>
<dbReference type="SMART" id="SM01092">
    <property type="entry name" value="CO_deh_flav_C"/>
    <property type="match status" value="1"/>
</dbReference>
<organism evidence="5 6">
    <name type="scientific">Saccharopolyspora shandongensis</name>
    <dbReference type="NCBI Taxonomy" id="418495"/>
    <lineage>
        <taxon>Bacteria</taxon>
        <taxon>Bacillati</taxon>
        <taxon>Actinomycetota</taxon>
        <taxon>Actinomycetes</taxon>
        <taxon>Pseudonocardiales</taxon>
        <taxon>Pseudonocardiaceae</taxon>
        <taxon>Saccharopolyspora</taxon>
    </lineage>
</organism>
<dbReference type="Pfam" id="PF03450">
    <property type="entry name" value="CO_deh_flav_C"/>
    <property type="match status" value="1"/>
</dbReference>
<protein>
    <submittedName>
        <fullName evidence="5">Carbon-monoxide dehydrogenase medium subunit</fullName>
    </submittedName>
</protein>
<dbReference type="EMBL" id="FNOK01000077">
    <property type="protein sequence ID" value="SDZ46957.1"/>
    <property type="molecule type" value="Genomic_DNA"/>
</dbReference>
<gene>
    <name evidence="5" type="ORF">SAMN05216215_107725</name>
</gene>
<dbReference type="InterPro" id="IPR016167">
    <property type="entry name" value="FAD-bd_PCMH_sub1"/>
</dbReference>
<dbReference type="Gene3D" id="3.30.43.10">
    <property type="entry name" value="Uridine Diphospho-n-acetylenolpyruvylglucosamine Reductase, domain 2"/>
    <property type="match status" value="1"/>
</dbReference>
<evidence type="ECO:0000256" key="1">
    <source>
        <dbReference type="ARBA" id="ARBA00022630"/>
    </source>
</evidence>
<dbReference type="InterPro" id="IPR051312">
    <property type="entry name" value="Diverse_Substr_Oxidored"/>
</dbReference>
<proteinExistence type="predicted"/>
<dbReference type="Pfam" id="PF00941">
    <property type="entry name" value="FAD_binding_5"/>
    <property type="match status" value="1"/>
</dbReference>
<evidence type="ECO:0000256" key="2">
    <source>
        <dbReference type="ARBA" id="ARBA00022827"/>
    </source>
</evidence>
<sequence length="302" mass="32035">MSIQEIVPTAAGRTPATCFEYQRAESWTDAVELLRIWDGEAKILAGGQSLVPMLNLRLAFPGALIDVNSVPAGDPRVEDGSLVIDANTRHRVLTSSEIVRAHAPMLAHAVRFVGNARVRNRGTFGGSLAHADPTAEIGCVALALGAEFDVLGPEGPRTVAAEDFFITYLTTALGPGEVVTAARLPVGGDARWGFHEVVRRYSDFATVSVSVVARPGGAGGQPDLRVVLGGVADRPVLVDRELLEPALADPGSPDRARESAEAIAASLEPDTDLHATADYRRRLVAVHTRRLLQQALCEEGTA</sequence>
<dbReference type="SUPFAM" id="SSF56176">
    <property type="entry name" value="FAD-binding/transporter-associated domain-like"/>
    <property type="match status" value="1"/>
</dbReference>
<dbReference type="PROSITE" id="PS51387">
    <property type="entry name" value="FAD_PCMH"/>
    <property type="match status" value="1"/>
</dbReference>
<dbReference type="PANTHER" id="PTHR42659:SF2">
    <property type="entry name" value="XANTHINE DEHYDROGENASE SUBUNIT C-RELATED"/>
    <property type="match status" value="1"/>
</dbReference>
<reference evidence="6" key="1">
    <citation type="submission" date="2016-10" db="EMBL/GenBank/DDBJ databases">
        <authorList>
            <person name="Varghese N."/>
            <person name="Submissions S."/>
        </authorList>
    </citation>
    <scope>NUCLEOTIDE SEQUENCE [LARGE SCALE GENOMIC DNA]</scope>
    <source>
        <strain evidence="6">CGMCC 4.3530</strain>
    </source>
</reference>
<keyword evidence="1" id="KW-0285">Flavoprotein</keyword>
<dbReference type="Proteomes" id="UP000199529">
    <property type="component" value="Unassembled WGS sequence"/>
</dbReference>
<dbReference type="InterPro" id="IPR002346">
    <property type="entry name" value="Mopterin_DH_FAD-bd"/>
</dbReference>
<dbReference type="GO" id="GO:0016491">
    <property type="term" value="F:oxidoreductase activity"/>
    <property type="evidence" value="ECO:0007669"/>
    <property type="project" value="UniProtKB-KW"/>
</dbReference>
<accession>A0A1H3TAI4</accession>
<dbReference type="SUPFAM" id="SSF55447">
    <property type="entry name" value="CO dehydrogenase flavoprotein C-terminal domain-like"/>
    <property type="match status" value="1"/>
</dbReference>
<dbReference type="InterPro" id="IPR016166">
    <property type="entry name" value="FAD-bd_PCMH"/>
</dbReference>
<name>A0A1H3TAI4_9PSEU</name>
<dbReference type="Gene3D" id="3.30.390.50">
    <property type="entry name" value="CO dehydrogenase flavoprotein, C-terminal domain"/>
    <property type="match status" value="1"/>
</dbReference>
<dbReference type="AlphaFoldDB" id="A0A1H3TAI4"/>
<feature type="domain" description="FAD-binding PCMH-type" evidence="4">
    <location>
        <begin position="11"/>
        <end position="189"/>
    </location>
</feature>
<evidence type="ECO:0000313" key="5">
    <source>
        <dbReference type="EMBL" id="SDZ46957.1"/>
    </source>
</evidence>
<keyword evidence="6" id="KW-1185">Reference proteome</keyword>
<keyword evidence="2" id="KW-0274">FAD</keyword>
<keyword evidence="3" id="KW-0560">Oxidoreductase</keyword>
<dbReference type="InterPro" id="IPR016169">
    <property type="entry name" value="FAD-bd_PCMH_sub2"/>
</dbReference>
<evidence type="ECO:0000259" key="4">
    <source>
        <dbReference type="PROSITE" id="PS51387"/>
    </source>
</evidence>
<evidence type="ECO:0000313" key="6">
    <source>
        <dbReference type="Proteomes" id="UP000199529"/>
    </source>
</evidence>
<dbReference type="InterPro" id="IPR005107">
    <property type="entry name" value="CO_DH_flav_C"/>
</dbReference>
<dbReference type="STRING" id="418495.SAMN05216215_107725"/>
<evidence type="ECO:0000256" key="3">
    <source>
        <dbReference type="ARBA" id="ARBA00023002"/>
    </source>
</evidence>
<dbReference type="RefSeq" id="WP_093277770.1">
    <property type="nucleotide sequence ID" value="NZ_FNOK01000077.1"/>
</dbReference>
<dbReference type="OrthoDB" id="9793944at2"/>
<dbReference type="Gene3D" id="3.30.465.10">
    <property type="match status" value="1"/>
</dbReference>